<protein>
    <submittedName>
        <fullName evidence="1">Uncharacterized protein</fullName>
    </submittedName>
</protein>
<comment type="caution">
    <text evidence="1">The sequence shown here is derived from an EMBL/GenBank/DDBJ whole genome shotgun (WGS) entry which is preliminary data.</text>
</comment>
<evidence type="ECO:0000313" key="1">
    <source>
        <dbReference type="EMBL" id="KAK3788772.1"/>
    </source>
</evidence>
<dbReference type="Proteomes" id="UP001283361">
    <property type="component" value="Unassembled WGS sequence"/>
</dbReference>
<evidence type="ECO:0000313" key="2">
    <source>
        <dbReference type="Proteomes" id="UP001283361"/>
    </source>
</evidence>
<keyword evidence="2" id="KW-1185">Reference proteome</keyword>
<reference evidence="1" key="1">
    <citation type="journal article" date="2023" name="G3 (Bethesda)">
        <title>A reference genome for the long-term kleptoplast-retaining sea slug Elysia crispata morphotype clarki.</title>
        <authorList>
            <person name="Eastman K.E."/>
            <person name="Pendleton A.L."/>
            <person name="Shaikh M.A."/>
            <person name="Suttiyut T."/>
            <person name="Ogas R."/>
            <person name="Tomko P."/>
            <person name="Gavelis G."/>
            <person name="Widhalm J.R."/>
            <person name="Wisecaver J.H."/>
        </authorList>
    </citation>
    <scope>NUCLEOTIDE SEQUENCE</scope>
    <source>
        <strain evidence="1">ECLA1</strain>
    </source>
</reference>
<dbReference type="AlphaFoldDB" id="A0AAE1ALA4"/>
<proteinExistence type="predicted"/>
<sequence>MLQILTREEGDQNAMRSDGGVRAVGVRVIPRDSVSKTQALHVPLRLSQEEKTTTGSVTEYNPTMSGDTNISTKVGESGLLTVASCFLRKLMCFSEVDEPGCQLCPSESNSVRGAGIQLSSYIFCLRTKGLGLTWVWSARRGRNEHKQSSA</sequence>
<name>A0AAE1ALA4_9GAST</name>
<accession>A0AAE1ALA4</accession>
<organism evidence="1 2">
    <name type="scientific">Elysia crispata</name>
    <name type="common">lettuce slug</name>
    <dbReference type="NCBI Taxonomy" id="231223"/>
    <lineage>
        <taxon>Eukaryota</taxon>
        <taxon>Metazoa</taxon>
        <taxon>Spiralia</taxon>
        <taxon>Lophotrochozoa</taxon>
        <taxon>Mollusca</taxon>
        <taxon>Gastropoda</taxon>
        <taxon>Heterobranchia</taxon>
        <taxon>Euthyneura</taxon>
        <taxon>Panpulmonata</taxon>
        <taxon>Sacoglossa</taxon>
        <taxon>Placobranchoidea</taxon>
        <taxon>Plakobranchidae</taxon>
        <taxon>Elysia</taxon>
    </lineage>
</organism>
<dbReference type="EMBL" id="JAWDGP010001738">
    <property type="protein sequence ID" value="KAK3788772.1"/>
    <property type="molecule type" value="Genomic_DNA"/>
</dbReference>
<gene>
    <name evidence="1" type="ORF">RRG08_029221</name>
</gene>